<dbReference type="AlphaFoldDB" id="W7CQ82"/>
<evidence type="ECO:0000259" key="1">
    <source>
        <dbReference type="PROSITE" id="PS51186"/>
    </source>
</evidence>
<dbReference type="CDD" id="cd04301">
    <property type="entry name" value="NAT_SF"/>
    <property type="match status" value="1"/>
</dbReference>
<dbReference type="InterPro" id="IPR016181">
    <property type="entry name" value="Acyl_CoA_acyltransferase"/>
</dbReference>
<dbReference type="Proteomes" id="UP000019243">
    <property type="component" value="Unassembled WGS sequence"/>
</dbReference>
<dbReference type="PANTHER" id="PTHR13355:SF11">
    <property type="entry name" value="GLUCOSAMINE 6-PHOSPHATE N-ACETYLTRANSFERASE"/>
    <property type="match status" value="1"/>
</dbReference>
<dbReference type="OrthoDB" id="9796171at2"/>
<dbReference type="InterPro" id="IPR039143">
    <property type="entry name" value="GNPNAT1-like"/>
</dbReference>
<sequence>MTVVKINPENTEELAIVKAIREKVFVEEQNFSPDEDNDGKESECEHFLAYDDETGHPVATGRLYIHDNRGKLQRICVLKEGRGKGFGRKIILAIEQSAREEQLDSLYLSAQEHAVPFYEKLGFVATTGERYIDMGGIWHIDMDYKIAVHA</sequence>
<dbReference type="PANTHER" id="PTHR13355">
    <property type="entry name" value="GLUCOSAMINE 6-PHOSPHATE N-ACETYLTRANSFERASE"/>
    <property type="match status" value="1"/>
</dbReference>
<dbReference type="Pfam" id="PF13673">
    <property type="entry name" value="Acetyltransf_10"/>
    <property type="match status" value="1"/>
</dbReference>
<dbReference type="SUPFAM" id="SSF55729">
    <property type="entry name" value="Acyl-CoA N-acyltransferases (Nat)"/>
    <property type="match status" value="1"/>
</dbReference>
<comment type="caution">
    <text evidence="2">The sequence shown here is derived from an EMBL/GenBank/DDBJ whole genome shotgun (WGS) entry which is preliminary data.</text>
</comment>
<proteinExistence type="predicted"/>
<organism evidence="2 3">
    <name type="scientific">Brochothrix campestris FSL F6-1037</name>
    <dbReference type="NCBI Taxonomy" id="1265861"/>
    <lineage>
        <taxon>Bacteria</taxon>
        <taxon>Bacillati</taxon>
        <taxon>Bacillota</taxon>
        <taxon>Bacilli</taxon>
        <taxon>Bacillales</taxon>
        <taxon>Listeriaceae</taxon>
        <taxon>Brochothrix</taxon>
    </lineage>
</organism>
<keyword evidence="3" id="KW-1185">Reference proteome</keyword>
<gene>
    <name evidence="2" type="ORF">BCAMP_07665</name>
</gene>
<evidence type="ECO:0000313" key="2">
    <source>
        <dbReference type="EMBL" id="EUJ39257.1"/>
    </source>
</evidence>
<protein>
    <submittedName>
        <fullName evidence="2">GCN5-like N-acetyltransferase</fullName>
    </submittedName>
</protein>
<dbReference type="RefSeq" id="WP_035314750.1">
    <property type="nucleotide sequence ID" value="NZ_AODH01000029.1"/>
</dbReference>
<dbReference type="PROSITE" id="PS51186">
    <property type="entry name" value="GNAT"/>
    <property type="match status" value="1"/>
</dbReference>
<reference evidence="2 3" key="1">
    <citation type="submission" date="2012-12" db="EMBL/GenBank/DDBJ databases">
        <title>Novel taxa of Listeriaceae from agricultural environments in the United States.</title>
        <authorList>
            <person name="den Bakker H.C."/>
            <person name="Allred A."/>
            <person name="Warchocki S."/>
            <person name="Wright E.M."/>
            <person name="Burrell A."/>
            <person name="Nightingale K.K."/>
            <person name="Kephart D."/>
            <person name="Wiedmann M."/>
        </authorList>
    </citation>
    <scope>NUCLEOTIDE SEQUENCE [LARGE SCALE GENOMIC DNA]</scope>
    <source>
        <strain evidence="2 3">FSL F6-1037</strain>
    </source>
</reference>
<dbReference type="GO" id="GO:0004343">
    <property type="term" value="F:glucosamine 6-phosphate N-acetyltransferase activity"/>
    <property type="evidence" value="ECO:0007669"/>
    <property type="project" value="TreeGrafter"/>
</dbReference>
<dbReference type="Gene3D" id="3.40.630.30">
    <property type="match status" value="1"/>
</dbReference>
<keyword evidence="2" id="KW-0808">Transferase</keyword>
<name>W7CQ82_9LIST</name>
<dbReference type="InterPro" id="IPR000182">
    <property type="entry name" value="GNAT_dom"/>
</dbReference>
<accession>W7CQ82</accession>
<evidence type="ECO:0000313" key="3">
    <source>
        <dbReference type="Proteomes" id="UP000019243"/>
    </source>
</evidence>
<feature type="domain" description="N-acetyltransferase" evidence="1">
    <location>
        <begin position="4"/>
        <end position="147"/>
    </location>
</feature>
<dbReference type="STRING" id="1265861.BCAMP_07665"/>
<dbReference type="EMBL" id="AODH01000029">
    <property type="protein sequence ID" value="EUJ39257.1"/>
    <property type="molecule type" value="Genomic_DNA"/>
</dbReference>